<keyword evidence="2 4" id="KW-0472">Membrane</keyword>
<comment type="similarity">
    <text evidence="1">Belongs to the GerABKA family.</text>
</comment>
<keyword evidence="8" id="KW-1185">Reference proteome</keyword>
<keyword evidence="4" id="KW-0812">Transmembrane</keyword>
<evidence type="ECO:0000256" key="4">
    <source>
        <dbReference type="SAM" id="Phobius"/>
    </source>
</evidence>
<feature type="region of interest" description="Disordered" evidence="3">
    <location>
        <begin position="1"/>
        <end position="40"/>
    </location>
</feature>
<name>A0A1H8FF49_9BACL</name>
<evidence type="ECO:0000256" key="3">
    <source>
        <dbReference type="SAM" id="MobiDB-lite"/>
    </source>
</evidence>
<evidence type="ECO:0000256" key="1">
    <source>
        <dbReference type="ARBA" id="ARBA00005278"/>
    </source>
</evidence>
<organism evidence="6 7">
    <name type="scientific">Paenibacillus sophorae</name>
    <dbReference type="NCBI Taxonomy" id="1333845"/>
    <lineage>
        <taxon>Bacteria</taxon>
        <taxon>Bacillati</taxon>
        <taxon>Bacillota</taxon>
        <taxon>Bacilli</taxon>
        <taxon>Bacillales</taxon>
        <taxon>Paenibacillaceae</taxon>
        <taxon>Paenibacillus</taxon>
    </lineage>
</organism>
<dbReference type="InterPro" id="IPR004995">
    <property type="entry name" value="Spore_Ger"/>
</dbReference>
<evidence type="ECO:0000313" key="7">
    <source>
        <dbReference type="Proteomes" id="UP000198809"/>
    </source>
</evidence>
<dbReference type="Pfam" id="PF03323">
    <property type="entry name" value="GerA"/>
    <property type="match status" value="1"/>
</dbReference>
<feature type="transmembrane region" description="Helical" evidence="4">
    <location>
        <begin position="464"/>
        <end position="486"/>
    </location>
</feature>
<dbReference type="GO" id="GO:0009847">
    <property type="term" value="P:spore germination"/>
    <property type="evidence" value="ECO:0007669"/>
    <property type="project" value="InterPro"/>
</dbReference>
<dbReference type="PIRSF" id="PIRSF005690">
    <property type="entry name" value="GerBA"/>
    <property type="match status" value="1"/>
</dbReference>
<feature type="transmembrane region" description="Helical" evidence="4">
    <location>
        <begin position="411"/>
        <end position="429"/>
    </location>
</feature>
<feature type="transmembrane region" description="Helical" evidence="4">
    <location>
        <begin position="339"/>
        <end position="361"/>
    </location>
</feature>
<dbReference type="Proteomes" id="UP000683429">
    <property type="component" value="Chromosome"/>
</dbReference>
<dbReference type="RefSeq" id="WP_051500404.1">
    <property type="nucleotide sequence ID" value="NZ_CP076607.1"/>
</dbReference>
<dbReference type="EMBL" id="FODH01000001">
    <property type="protein sequence ID" value="SEN30246.1"/>
    <property type="molecule type" value="Genomic_DNA"/>
</dbReference>
<dbReference type="Proteomes" id="UP000198809">
    <property type="component" value="Unassembled WGS sequence"/>
</dbReference>
<dbReference type="STRING" id="1333845.SAMN04487895_10196"/>
<proteinExistence type="inferred from homology"/>
<evidence type="ECO:0000313" key="8">
    <source>
        <dbReference type="Proteomes" id="UP000683429"/>
    </source>
</evidence>
<dbReference type="EMBL" id="CP076607">
    <property type="protein sequence ID" value="QWU13854.1"/>
    <property type="molecule type" value="Genomic_DNA"/>
</dbReference>
<dbReference type="OrthoDB" id="1726708at2"/>
<dbReference type="GO" id="GO:0016020">
    <property type="term" value="C:membrane"/>
    <property type="evidence" value="ECO:0007669"/>
    <property type="project" value="InterPro"/>
</dbReference>
<sequence length="534" mass="58261">MSQNTDSTTGKNLSEVHVTPSGVASDQSSQTDEGSSILDQPIYHDIERNLDTLLDEFGRSPDVIIRRLDFCQAVSLRIAVIYIEGLTDQQALSENVLSQITTASSSNQSVCQTEENGQPQKEELLQAWSTIKNKLTVGSVVQTGHLSSVASALLAGSSVLFAEGVPSALICSTKGGKSREISEASTQVVIRGPKDSFTESIETNFTLVRRRIRSKLLRLETINIGSVSHTSVAIMYLQDTAPVEIVERVRQTLSSINMEAVLESGYIEKVLQDSSFSPFPTVYNTERPDIVAGNLLDGRITIFVDGTPFALIVPTVFSQFFTSPEDYYQRYDIGLFIRFLRYISFIISMIAPSFYVALITYHQEMIPTPLLISLAGGREDVPFPAIVEALLMEFSFEILREAGIRLPRAVGQAVSIIGAIVIGEAAVQAGIVSQFMIIVVAITGIASFSAPFYNIAITARLLKFSFLILAGIFGFFGIALGMITLIGHMNSLRSVGTPFMAPFSPFKLQAFRDTLLLPTNHQPSTTTDKSPSPD</sequence>
<feature type="compositionally biased region" description="Polar residues" evidence="3">
    <location>
        <begin position="1"/>
        <end position="12"/>
    </location>
</feature>
<protein>
    <submittedName>
        <fullName evidence="5 6">Spore germination protein</fullName>
    </submittedName>
</protein>
<accession>A0A1H8FF49</accession>
<reference evidence="6 7" key="1">
    <citation type="submission" date="2016-10" db="EMBL/GenBank/DDBJ databases">
        <authorList>
            <person name="de Groot N.N."/>
        </authorList>
    </citation>
    <scope>NUCLEOTIDE SEQUENCE [LARGE SCALE GENOMIC DNA]</scope>
    <source>
        <strain evidence="6 7">CGMCC 1.10238</strain>
    </source>
</reference>
<evidence type="ECO:0000313" key="6">
    <source>
        <dbReference type="EMBL" id="SEN30246.1"/>
    </source>
</evidence>
<dbReference type="PANTHER" id="PTHR22550">
    <property type="entry name" value="SPORE GERMINATION PROTEIN"/>
    <property type="match status" value="1"/>
</dbReference>
<feature type="compositionally biased region" description="Polar residues" evidence="3">
    <location>
        <begin position="22"/>
        <end position="38"/>
    </location>
</feature>
<evidence type="ECO:0000313" key="5">
    <source>
        <dbReference type="EMBL" id="QWU13854.1"/>
    </source>
</evidence>
<dbReference type="PANTHER" id="PTHR22550:SF5">
    <property type="entry name" value="LEUCINE ZIPPER PROTEIN 4"/>
    <property type="match status" value="1"/>
</dbReference>
<evidence type="ECO:0000256" key="2">
    <source>
        <dbReference type="ARBA" id="ARBA00023136"/>
    </source>
</evidence>
<feature type="transmembrane region" description="Helical" evidence="4">
    <location>
        <begin position="435"/>
        <end position="457"/>
    </location>
</feature>
<gene>
    <name evidence="5" type="ORF">KP014_18050</name>
    <name evidence="6" type="ORF">SAMN04487895_10196</name>
</gene>
<reference evidence="5 8" key="2">
    <citation type="submission" date="2021-06" db="EMBL/GenBank/DDBJ databases">
        <title>Whole genome sequence of Paenibacillus sophorae DSM23020 for comparative genomics.</title>
        <authorList>
            <person name="Kim M.-J."/>
            <person name="Lee G."/>
            <person name="Shin J.-H."/>
        </authorList>
    </citation>
    <scope>NUCLEOTIDE SEQUENCE [LARGE SCALE GENOMIC DNA]</scope>
    <source>
        <strain evidence="5 8">DSM 23020</strain>
    </source>
</reference>
<dbReference type="AlphaFoldDB" id="A0A1H8FF49"/>
<keyword evidence="4" id="KW-1133">Transmembrane helix</keyword>
<dbReference type="InterPro" id="IPR050768">
    <property type="entry name" value="UPF0353/GerABKA_families"/>
</dbReference>